<keyword evidence="6 9" id="KW-0812">Transmembrane</keyword>
<dbReference type="RefSeq" id="WP_112711610.1">
    <property type="nucleotide sequence ID" value="NZ_LS483250.1"/>
</dbReference>
<keyword evidence="10" id="KW-0175">Coiled coil</keyword>
<dbReference type="PANTHER" id="PTHR30386">
    <property type="entry name" value="MEMBRANE FUSION SUBUNIT OF EMRAB-TOLC MULTIDRUG EFFLUX PUMP"/>
    <property type="match status" value="1"/>
</dbReference>
<dbReference type="Gene3D" id="2.40.50.100">
    <property type="match status" value="1"/>
</dbReference>
<comment type="subcellular location">
    <subcellularLocation>
        <location evidence="1 9">Cell inner membrane</location>
        <topology evidence="1 9">Single-pass membrane protein</topology>
    </subcellularLocation>
</comment>
<evidence type="ECO:0000256" key="4">
    <source>
        <dbReference type="ARBA" id="ARBA00022475"/>
    </source>
</evidence>
<dbReference type="GO" id="GO:0009306">
    <property type="term" value="P:protein secretion"/>
    <property type="evidence" value="ECO:0007669"/>
    <property type="project" value="InterPro"/>
</dbReference>
<evidence type="ECO:0000256" key="10">
    <source>
        <dbReference type="SAM" id="Coils"/>
    </source>
</evidence>
<dbReference type="EMBL" id="LS483250">
    <property type="protein sequence ID" value="SQD76481.1"/>
    <property type="molecule type" value="Genomic_DNA"/>
</dbReference>
<dbReference type="PROSITE" id="PS00543">
    <property type="entry name" value="HLYD_FAMILY"/>
    <property type="match status" value="1"/>
</dbReference>
<sequence>MKISKQDLEMADDVYGALLTQSPRIHRLTIWALAAFVLSFIVWAYFAKLDRVATGIGKVVPSSQIQIIQSLDGGILQELYVKEGMMVTKNQPLARIDDTRFRADLAQQRQEVDSLRADIIRLRSELSSILVADVPNWKLQIKITKTPLIFPDDLQQNLPYLVTRQQDEYRARLDSLTNLVAIQGQQILQRFEETKELKSKIKTLEVSYKLASRELALTRPLAKKYIISEVELLKLERSVNSIKGELNSIRLMVPKLQSVMAEAVLKRREAVLNYRADARAQLNELQSKFSRITEAKVGAEDKVNKALIVSPVVGTIKTLHINTLGGVIQPGQALLEIVPTEDKLLIEAKIKPKDIAFIHLGLTAVVKITAYDFTRYGGLKGVVEHISADTTQDEDGNSFYIIRVRTDVSDIQGNHNMPIIPGMMTSVDVIIGKRTVLEYILNPVLRAKAMALREL</sequence>
<dbReference type="GO" id="GO:0005886">
    <property type="term" value="C:plasma membrane"/>
    <property type="evidence" value="ECO:0007669"/>
    <property type="project" value="UniProtKB-SubCell"/>
</dbReference>
<dbReference type="OrthoDB" id="9775513at2"/>
<evidence type="ECO:0000259" key="12">
    <source>
        <dbReference type="Pfam" id="PF26002"/>
    </source>
</evidence>
<dbReference type="InterPro" id="IPR050739">
    <property type="entry name" value="MFP"/>
</dbReference>
<dbReference type="Gene3D" id="1.10.287.470">
    <property type="entry name" value="Helix hairpin bin"/>
    <property type="match status" value="1"/>
</dbReference>
<organism evidence="13 14">
    <name type="scientific">Moritella yayanosii</name>
    <dbReference type="NCBI Taxonomy" id="69539"/>
    <lineage>
        <taxon>Bacteria</taxon>
        <taxon>Pseudomonadati</taxon>
        <taxon>Pseudomonadota</taxon>
        <taxon>Gammaproteobacteria</taxon>
        <taxon>Alteromonadales</taxon>
        <taxon>Moritellaceae</taxon>
        <taxon>Moritella</taxon>
    </lineage>
</organism>
<keyword evidence="7 9" id="KW-1133">Transmembrane helix</keyword>
<proteinExistence type="inferred from homology"/>
<evidence type="ECO:0000256" key="7">
    <source>
        <dbReference type="ARBA" id="ARBA00022989"/>
    </source>
</evidence>
<feature type="coiled-coil region" evidence="10">
    <location>
        <begin position="275"/>
        <end position="302"/>
    </location>
</feature>
<keyword evidence="5 9" id="KW-0997">Cell inner membrane</keyword>
<evidence type="ECO:0000256" key="1">
    <source>
        <dbReference type="ARBA" id="ARBA00004377"/>
    </source>
</evidence>
<keyword evidence="14" id="KW-1185">Reference proteome</keyword>
<dbReference type="Proteomes" id="UP000250163">
    <property type="component" value="Chromosome MORIYA"/>
</dbReference>
<evidence type="ECO:0000256" key="2">
    <source>
        <dbReference type="ARBA" id="ARBA00009477"/>
    </source>
</evidence>
<protein>
    <recommendedName>
        <fullName evidence="9">Membrane fusion protein (MFP) family protein</fullName>
    </recommendedName>
</protein>
<dbReference type="Gene3D" id="2.40.30.170">
    <property type="match status" value="1"/>
</dbReference>
<evidence type="ECO:0000313" key="14">
    <source>
        <dbReference type="Proteomes" id="UP000250163"/>
    </source>
</evidence>
<dbReference type="Pfam" id="PF25994">
    <property type="entry name" value="HH_AprE"/>
    <property type="match status" value="1"/>
</dbReference>
<dbReference type="NCBIfam" id="TIGR01843">
    <property type="entry name" value="type_I_hlyD"/>
    <property type="match status" value="1"/>
</dbReference>
<keyword evidence="3 9" id="KW-0813">Transport</keyword>
<evidence type="ECO:0000256" key="8">
    <source>
        <dbReference type="ARBA" id="ARBA00023136"/>
    </source>
</evidence>
<name>A0A330LKG3_9GAMM</name>
<evidence type="ECO:0000313" key="13">
    <source>
        <dbReference type="EMBL" id="SQD76481.1"/>
    </source>
</evidence>
<feature type="transmembrane region" description="Helical" evidence="9">
    <location>
        <begin position="28"/>
        <end position="46"/>
    </location>
</feature>
<reference evidence="14" key="1">
    <citation type="submission" date="2018-05" db="EMBL/GenBank/DDBJ databases">
        <authorList>
            <person name="Cea G.-C."/>
            <person name="William W."/>
        </authorList>
    </citation>
    <scope>NUCLEOTIDE SEQUENCE [LARGE SCALE GENOMIC DNA]</scope>
    <source>
        <strain evidence="14">DB21MT 5</strain>
    </source>
</reference>
<dbReference type="InterPro" id="IPR006144">
    <property type="entry name" value="Secretion_HlyD_CS"/>
</dbReference>
<feature type="domain" description="AprE-like beta-barrel" evidence="12">
    <location>
        <begin position="344"/>
        <end position="431"/>
    </location>
</feature>
<keyword evidence="4 9" id="KW-1003">Cell membrane</keyword>
<dbReference type="AlphaFoldDB" id="A0A330LKG3"/>
<dbReference type="InterPro" id="IPR058781">
    <property type="entry name" value="HH_AprE-like"/>
</dbReference>
<evidence type="ECO:0000259" key="11">
    <source>
        <dbReference type="Pfam" id="PF25994"/>
    </source>
</evidence>
<evidence type="ECO:0000256" key="5">
    <source>
        <dbReference type="ARBA" id="ARBA00022519"/>
    </source>
</evidence>
<dbReference type="SUPFAM" id="SSF111369">
    <property type="entry name" value="HlyD-like secretion proteins"/>
    <property type="match status" value="1"/>
</dbReference>
<gene>
    <name evidence="13" type="ORF">MORIYA_0003</name>
</gene>
<evidence type="ECO:0000256" key="6">
    <source>
        <dbReference type="ARBA" id="ARBA00022692"/>
    </source>
</evidence>
<feature type="domain" description="AprE-like long alpha-helical hairpin" evidence="11">
    <location>
        <begin position="102"/>
        <end position="301"/>
    </location>
</feature>
<keyword evidence="8 9" id="KW-0472">Membrane</keyword>
<evidence type="ECO:0000256" key="9">
    <source>
        <dbReference type="RuleBase" id="RU365093"/>
    </source>
</evidence>
<dbReference type="PRINTS" id="PR01490">
    <property type="entry name" value="RTXTOXIND"/>
</dbReference>
<dbReference type="InterPro" id="IPR010129">
    <property type="entry name" value="T1SS_HlyD"/>
</dbReference>
<dbReference type="PANTHER" id="PTHR30386:SF26">
    <property type="entry name" value="TRANSPORT PROTEIN COMB"/>
    <property type="match status" value="1"/>
</dbReference>
<dbReference type="KEGG" id="mya:MORIYA_0003"/>
<comment type="similarity">
    <text evidence="2 9">Belongs to the membrane fusion protein (MFP) (TC 8.A.1) family.</text>
</comment>
<accession>A0A330LKG3</accession>
<dbReference type="InterPro" id="IPR058982">
    <property type="entry name" value="Beta-barrel_AprE"/>
</dbReference>
<evidence type="ECO:0000256" key="3">
    <source>
        <dbReference type="ARBA" id="ARBA00022448"/>
    </source>
</evidence>
<dbReference type="Pfam" id="PF26002">
    <property type="entry name" value="Beta-barrel_AprE"/>
    <property type="match status" value="1"/>
</dbReference>